<dbReference type="Proteomes" id="UP000198866">
    <property type="component" value="Unassembled WGS sequence"/>
</dbReference>
<sequence length="67" mass="7315">MANDKTEGIKEELKGYVNKGVGTITRNEAKKAKGEAQITEGDNRKDLGDQRENIEKGKTDPGNPTNL</sequence>
<dbReference type="RefSeq" id="WP_090865366.1">
    <property type="nucleotide sequence ID" value="NZ_FNYE01000007.1"/>
</dbReference>
<dbReference type="SUPFAM" id="SSF69047">
    <property type="entry name" value="Hypothetical protein YjbJ"/>
    <property type="match status" value="1"/>
</dbReference>
<organism evidence="2 3">
    <name type="scientific">Paraburkholderia diazotrophica</name>
    <dbReference type="NCBI Taxonomy" id="667676"/>
    <lineage>
        <taxon>Bacteria</taxon>
        <taxon>Pseudomonadati</taxon>
        <taxon>Pseudomonadota</taxon>
        <taxon>Betaproteobacteria</taxon>
        <taxon>Burkholderiales</taxon>
        <taxon>Burkholderiaceae</taxon>
        <taxon>Paraburkholderia</taxon>
    </lineage>
</organism>
<dbReference type="EMBL" id="FNYE01000007">
    <property type="protein sequence ID" value="SEJ17297.1"/>
    <property type="molecule type" value="Genomic_DNA"/>
</dbReference>
<gene>
    <name evidence="2" type="ORF">SAMN05192539_1007153</name>
</gene>
<keyword evidence="3" id="KW-1185">Reference proteome</keyword>
<dbReference type="AlphaFoldDB" id="A0A1H6WSS4"/>
<dbReference type="InterPro" id="IPR036629">
    <property type="entry name" value="YjbJ_sf"/>
</dbReference>
<evidence type="ECO:0008006" key="4">
    <source>
        <dbReference type="Google" id="ProtNLM"/>
    </source>
</evidence>
<protein>
    <recommendedName>
        <fullName evidence="4">CsbD-like</fullName>
    </recommendedName>
</protein>
<name>A0A1H6WSS4_9BURK</name>
<evidence type="ECO:0000313" key="3">
    <source>
        <dbReference type="Proteomes" id="UP000198866"/>
    </source>
</evidence>
<proteinExistence type="predicted"/>
<feature type="region of interest" description="Disordered" evidence="1">
    <location>
        <begin position="22"/>
        <end position="67"/>
    </location>
</feature>
<dbReference type="OrthoDB" id="9032567at2"/>
<accession>A0A1H6WSS4</accession>
<dbReference type="STRING" id="667676.SAMN05192539_1007153"/>
<reference evidence="3" key="1">
    <citation type="submission" date="2016-10" db="EMBL/GenBank/DDBJ databases">
        <authorList>
            <person name="Varghese N."/>
            <person name="Submissions S."/>
        </authorList>
    </citation>
    <scope>NUCLEOTIDE SEQUENCE [LARGE SCALE GENOMIC DNA]</scope>
    <source>
        <strain evidence="3">LMG 26031</strain>
    </source>
</reference>
<feature type="compositionally biased region" description="Basic and acidic residues" evidence="1">
    <location>
        <begin position="41"/>
        <end position="59"/>
    </location>
</feature>
<evidence type="ECO:0000256" key="1">
    <source>
        <dbReference type="SAM" id="MobiDB-lite"/>
    </source>
</evidence>
<evidence type="ECO:0000313" key="2">
    <source>
        <dbReference type="EMBL" id="SEJ17297.1"/>
    </source>
</evidence>